<gene>
    <name evidence="2" type="ORF">J2Z83_003054</name>
</gene>
<comment type="caution">
    <text evidence="2">The sequence shown here is derived from an EMBL/GenBank/DDBJ whole genome shotgun (WGS) entry which is preliminary data.</text>
</comment>
<feature type="transmembrane region" description="Helical" evidence="1">
    <location>
        <begin position="76"/>
        <end position="101"/>
    </location>
</feature>
<evidence type="ECO:0000313" key="2">
    <source>
        <dbReference type="EMBL" id="MBP1970918.1"/>
    </source>
</evidence>
<dbReference type="RefSeq" id="WP_209464006.1">
    <property type="nucleotide sequence ID" value="NZ_CP110224.1"/>
</dbReference>
<reference evidence="2 3" key="1">
    <citation type="submission" date="2021-03" db="EMBL/GenBank/DDBJ databases">
        <title>Genomic Encyclopedia of Type Strains, Phase IV (KMG-IV): sequencing the most valuable type-strain genomes for metagenomic binning, comparative biology and taxonomic classification.</title>
        <authorList>
            <person name="Goeker M."/>
        </authorList>
    </citation>
    <scope>NUCLEOTIDE SEQUENCE [LARGE SCALE GENOMIC DNA]</scope>
    <source>
        <strain evidence="2 3">DSM 25609</strain>
    </source>
</reference>
<evidence type="ECO:0000256" key="1">
    <source>
        <dbReference type="SAM" id="Phobius"/>
    </source>
</evidence>
<protein>
    <recommendedName>
        <fullName evidence="4">Permease</fullName>
    </recommendedName>
</protein>
<evidence type="ECO:0008006" key="4">
    <source>
        <dbReference type="Google" id="ProtNLM"/>
    </source>
</evidence>
<sequence>MMILQEAWKAFRFPVFIGLIFGIGWYFFLTHYDKEPVLASSILFGFWMFCVPFGLRTISGFMSKMKQGWFRSLLNGFIKFFTTVSVSLAFAPVFFVIQFIALLRRIWQENKGATIH</sequence>
<keyword evidence="1" id="KW-0472">Membrane</keyword>
<dbReference type="EMBL" id="JAGGKX010000018">
    <property type="protein sequence ID" value="MBP1970918.1"/>
    <property type="molecule type" value="Genomic_DNA"/>
</dbReference>
<feature type="transmembrane region" description="Helical" evidence="1">
    <location>
        <begin position="37"/>
        <end position="55"/>
    </location>
</feature>
<keyword evidence="3" id="KW-1185">Reference proteome</keyword>
<keyword evidence="1" id="KW-1133">Transmembrane helix</keyword>
<keyword evidence="1" id="KW-0812">Transmembrane</keyword>
<proteinExistence type="predicted"/>
<dbReference type="Proteomes" id="UP001519345">
    <property type="component" value="Unassembled WGS sequence"/>
</dbReference>
<accession>A0ABS4IIX1</accession>
<name>A0ABS4IIX1_9BACI</name>
<feature type="transmembrane region" description="Helical" evidence="1">
    <location>
        <begin position="12"/>
        <end position="31"/>
    </location>
</feature>
<evidence type="ECO:0000313" key="3">
    <source>
        <dbReference type="Proteomes" id="UP001519345"/>
    </source>
</evidence>
<organism evidence="2 3">
    <name type="scientific">Virgibacillus natechei</name>
    <dbReference type="NCBI Taxonomy" id="1216297"/>
    <lineage>
        <taxon>Bacteria</taxon>
        <taxon>Bacillati</taxon>
        <taxon>Bacillota</taxon>
        <taxon>Bacilli</taxon>
        <taxon>Bacillales</taxon>
        <taxon>Bacillaceae</taxon>
        <taxon>Virgibacillus</taxon>
    </lineage>
</organism>